<dbReference type="Pfam" id="PF25778">
    <property type="entry name" value="DUF7948"/>
    <property type="match status" value="1"/>
</dbReference>
<accession>A0A081C7Y9</accession>
<dbReference type="InterPro" id="IPR044060">
    <property type="entry name" value="Bacterial_rp_domain"/>
</dbReference>
<protein>
    <submittedName>
        <fullName evidence="4">Cell surface protein</fullName>
    </submittedName>
</protein>
<organism evidence="4">
    <name type="scientific">Vecturithrix granuli</name>
    <dbReference type="NCBI Taxonomy" id="1499967"/>
    <lineage>
        <taxon>Bacteria</taxon>
        <taxon>Candidatus Moduliflexota</taxon>
        <taxon>Candidatus Vecturitrichia</taxon>
        <taxon>Candidatus Vecturitrichales</taxon>
        <taxon>Candidatus Vecturitrichaceae</taxon>
        <taxon>Candidatus Vecturithrix</taxon>
    </lineage>
</organism>
<gene>
    <name evidence="4" type="ORF">U27_00592</name>
</gene>
<feature type="domain" description="DUF7948" evidence="3">
    <location>
        <begin position="144"/>
        <end position="258"/>
    </location>
</feature>
<evidence type="ECO:0000259" key="3">
    <source>
        <dbReference type="Pfam" id="PF25778"/>
    </source>
</evidence>
<reference evidence="4" key="1">
    <citation type="journal article" date="2015" name="PeerJ">
        <title>First genomic representation of candidate bacterial phylum KSB3 points to enhanced environmental sensing as a trigger of wastewater bulking.</title>
        <authorList>
            <person name="Sekiguchi Y."/>
            <person name="Ohashi A."/>
            <person name="Parks D.H."/>
            <person name="Yamauchi T."/>
            <person name="Tyson G.W."/>
            <person name="Hugenholtz P."/>
        </authorList>
    </citation>
    <scope>NUCLEOTIDE SEQUENCE [LARGE SCALE GENOMIC DNA]</scope>
</reference>
<dbReference type="PANTHER" id="PTHR35580:SF1">
    <property type="entry name" value="PHYTASE-LIKE DOMAIN-CONTAINING PROTEIN"/>
    <property type="match status" value="1"/>
</dbReference>
<dbReference type="STRING" id="1499967.U27_00592"/>
<keyword evidence="1" id="KW-0472">Membrane</keyword>
<dbReference type="eggNOG" id="COG4447">
    <property type="taxonomic scope" value="Bacteria"/>
</dbReference>
<dbReference type="PANTHER" id="PTHR35580">
    <property type="entry name" value="CELL SURFACE GLYCOPROTEIN (S-LAYER PROTEIN)-LIKE PROTEIN"/>
    <property type="match status" value="1"/>
</dbReference>
<dbReference type="InterPro" id="IPR057708">
    <property type="entry name" value="DUF7948"/>
</dbReference>
<feature type="domain" description="Bacterial repeat" evidence="2">
    <location>
        <begin position="514"/>
        <end position="550"/>
    </location>
</feature>
<dbReference type="InterPro" id="IPR052918">
    <property type="entry name" value="Motility_Chemotaxis_Reg"/>
</dbReference>
<dbReference type="SUPFAM" id="SSF101898">
    <property type="entry name" value="NHL repeat"/>
    <property type="match status" value="1"/>
</dbReference>
<sequence length="673" mass="70473">MTYMSQSGRPSGLNIFRAFKPATGGATRRHREQCRRTGFFRALSLMSIILALLLPWCAGAEHDSGLMLLKTAADAEAIAPSPVTNLPIAAPSAGLLQFTAGGHVLGFAADAAWIAAGSHSLRVGFEGANAVAPRSETPAAAPGQASPLERVTYANLWDGITLIYDAAEGTIAKSTYHLAPGADPAQIRLRYNAQVALQADGSLRLTFHHGWMTESAPAAWQEAHGQRRPVDVAFEVRGQTVGFALGDYDPTHPLTIDPAYAWHTFYGSSSDDYGYAIARDGNGNLYVVGRSTSTWNGDNGASPRHTYSGGYDITVLSLDSNGDYRWHTFYGGSNIDLGHAIALDGDDNLYVAGSSYAAWNGDNDASPLHAYTASSYKITVLSLESDGDYRWHTFYGNSSSGDDGYGVVFGEDGTLYVTGRSTSTWNGDNGASPLHAYSGGYDITVLSLDSNGDYYWHTFYGGSSYEIGRAIALDGNGALYVTGESYWNGDGNASPRHAHSGGWDIGVLALVPTYTVTPTAGVGGSVSPNTPQTVNQGATTSFTVTPETGYAAAVGGDCPAGGWNGSIYTTGAITANCEVSFSFTLKSYTVTPVAGTGGSVSPNTPQSVTHGNTTSFTVTANPGYAANSLVGGTCPAGGWNGSIYITGVITANCTVSFSFTTTGGNPSFLLWTK</sequence>
<dbReference type="Proteomes" id="UP000030661">
    <property type="component" value="Unassembled WGS sequence"/>
</dbReference>
<feature type="transmembrane region" description="Helical" evidence="1">
    <location>
        <begin position="38"/>
        <end position="56"/>
    </location>
</feature>
<keyword evidence="1" id="KW-1133">Transmembrane helix</keyword>
<evidence type="ECO:0000256" key="1">
    <source>
        <dbReference type="SAM" id="Phobius"/>
    </source>
</evidence>
<dbReference type="InterPro" id="IPR010620">
    <property type="entry name" value="SBBP_repeat"/>
</dbReference>
<dbReference type="Pfam" id="PF18998">
    <property type="entry name" value="Flg_new_2"/>
    <property type="match status" value="2"/>
</dbReference>
<dbReference type="eggNOG" id="COG3291">
    <property type="taxonomic scope" value="Bacteria"/>
</dbReference>
<name>A0A081C7Y9_VECG1</name>
<evidence type="ECO:0000259" key="2">
    <source>
        <dbReference type="Pfam" id="PF18998"/>
    </source>
</evidence>
<keyword evidence="5" id="KW-1185">Reference proteome</keyword>
<dbReference type="AlphaFoldDB" id="A0A081C7Y9"/>
<proteinExistence type="predicted"/>
<dbReference type="EMBL" id="DF820474">
    <property type="protein sequence ID" value="GAK60694.1"/>
    <property type="molecule type" value="Genomic_DNA"/>
</dbReference>
<dbReference type="HOGENOM" id="CLU_408078_0_0_0"/>
<feature type="domain" description="Bacterial repeat" evidence="2">
    <location>
        <begin position="588"/>
        <end position="636"/>
    </location>
</feature>
<evidence type="ECO:0000313" key="4">
    <source>
        <dbReference type="EMBL" id="GAK60694.1"/>
    </source>
</evidence>
<keyword evidence="1" id="KW-0812">Transmembrane</keyword>
<evidence type="ECO:0000313" key="5">
    <source>
        <dbReference type="Proteomes" id="UP000030661"/>
    </source>
</evidence>
<dbReference type="Pfam" id="PF06739">
    <property type="entry name" value="SBBP"/>
    <property type="match status" value="1"/>
</dbReference>